<dbReference type="GO" id="GO:0005576">
    <property type="term" value="C:extracellular region"/>
    <property type="evidence" value="ECO:0007669"/>
    <property type="project" value="InterPro"/>
</dbReference>
<keyword evidence="3" id="KW-1185">Reference proteome</keyword>
<dbReference type="PANTHER" id="PTHR12824:SF8">
    <property type="entry name" value="GXIVSPLA2, ISOFORM A"/>
    <property type="match status" value="1"/>
</dbReference>
<dbReference type="InterPro" id="IPR010711">
    <property type="entry name" value="PLA2G12"/>
</dbReference>
<dbReference type="GO" id="GO:0004623">
    <property type="term" value="F:phospholipase A2 activity"/>
    <property type="evidence" value="ECO:0007669"/>
    <property type="project" value="InterPro"/>
</dbReference>
<dbReference type="PANTHER" id="PTHR12824">
    <property type="entry name" value="GROUP XII SECRETORY PHOSPHOLIPASE A2 FAMILY MEMBER"/>
    <property type="match status" value="1"/>
</dbReference>
<evidence type="ECO:0000313" key="2">
    <source>
        <dbReference type="EMBL" id="SMQ47190.1"/>
    </source>
</evidence>
<dbReference type="PROSITE" id="PS51257">
    <property type="entry name" value="PROKAR_LIPOPROTEIN"/>
    <property type="match status" value="1"/>
</dbReference>
<dbReference type="SUPFAM" id="SSF48619">
    <property type="entry name" value="Phospholipase A2, PLA2"/>
    <property type="match status" value="1"/>
</dbReference>
<proteinExistence type="predicted"/>
<evidence type="ECO:0008006" key="4">
    <source>
        <dbReference type="Google" id="ProtNLM"/>
    </source>
</evidence>
<dbReference type="EMBL" id="LT853693">
    <property type="protein sequence ID" value="SMQ47190.1"/>
    <property type="molecule type" value="Genomic_DNA"/>
</dbReference>
<accession>A0A1X7RIZ2</accession>
<organism evidence="2 3">
    <name type="scientific">Zymoseptoria tritici (strain ST99CH_3D7)</name>
    <dbReference type="NCBI Taxonomy" id="1276538"/>
    <lineage>
        <taxon>Eukaryota</taxon>
        <taxon>Fungi</taxon>
        <taxon>Dikarya</taxon>
        <taxon>Ascomycota</taxon>
        <taxon>Pezizomycotina</taxon>
        <taxon>Dothideomycetes</taxon>
        <taxon>Dothideomycetidae</taxon>
        <taxon>Mycosphaerellales</taxon>
        <taxon>Mycosphaerellaceae</taxon>
        <taxon>Zymoseptoria</taxon>
    </lineage>
</organism>
<dbReference type="Pfam" id="PF06951">
    <property type="entry name" value="PLA2G12"/>
    <property type="match status" value="1"/>
</dbReference>
<gene>
    <name evidence="2" type="ORF">ZT3D7_G2337</name>
</gene>
<dbReference type="GO" id="GO:0016042">
    <property type="term" value="P:lipid catabolic process"/>
    <property type="evidence" value="ECO:0007669"/>
    <property type="project" value="InterPro"/>
</dbReference>
<dbReference type="Proteomes" id="UP000215127">
    <property type="component" value="Chromosome 2"/>
</dbReference>
<dbReference type="Gene3D" id="1.20.90.10">
    <property type="entry name" value="Phospholipase A2 domain"/>
    <property type="match status" value="1"/>
</dbReference>
<reference evidence="2 3" key="1">
    <citation type="submission" date="2016-06" db="EMBL/GenBank/DDBJ databases">
        <authorList>
            <person name="Kjaerup R.B."/>
            <person name="Dalgaard T.S."/>
            <person name="Juul-Madsen H.R."/>
        </authorList>
    </citation>
    <scope>NUCLEOTIDE SEQUENCE [LARGE SCALE GENOMIC DNA]</scope>
</reference>
<name>A0A1X7RIZ2_ZYMT9</name>
<evidence type="ECO:0000256" key="1">
    <source>
        <dbReference type="SAM" id="SignalP"/>
    </source>
</evidence>
<keyword evidence="1" id="KW-0732">Signal</keyword>
<protein>
    <recommendedName>
        <fullName evidence="4">Phospholipase A2 domain-containing protein</fullName>
    </recommendedName>
</protein>
<dbReference type="AlphaFoldDB" id="A0A1X7RIZ2"/>
<dbReference type="GO" id="GO:0050482">
    <property type="term" value="P:arachidonate secretion"/>
    <property type="evidence" value="ECO:0007669"/>
    <property type="project" value="InterPro"/>
</dbReference>
<sequence length="307" mass="33620">MKFLEVLALTVLLSSPATASCVVDPDSEESIFHLVNKDLVPFVKRDNNLEQAEDKTGLPATKEDVPVFHFQKAQNAPQGVYDLILADDDTAKSQFVGRTDDGSLVLTSASTGPSGQRVDGKNVATSIFTVDCKGNVGFSQESKTSSLTARSASSIGAMIAFNYDPQFMDDRLEKEASRRLLTKRDEAYRCPPGQGGHVKPGARDPTINGCGSEKYHHYVPEFNFGPCCDQHDFCFDDCGAPSLSSCNNTFGMCMEYACDSRYSSGIKKLLRAPCRGAARIYLDYVSGSVGVYYFNKYTQERCYCSPL</sequence>
<evidence type="ECO:0000313" key="3">
    <source>
        <dbReference type="Proteomes" id="UP000215127"/>
    </source>
</evidence>
<dbReference type="GO" id="GO:0006644">
    <property type="term" value="P:phospholipid metabolic process"/>
    <property type="evidence" value="ECO:0007669"/>
    <property type="project" value="InterPro"/>
</dbReference>
<dbReference type="InterPro" id="IPR036444">
    <property type="entry name" value="PLipase_A2_dom_sf"/>
</dbReference>
<feature type="chain" id="PRO_5010882633" description="Phospholipase A2 domain-containing protein" evidence="1">
    <location>
        <begin position="20"/>
        <end position="307"/>
    </location>
</feature>
<dbReference type="STRING" id="1276538.A0A1X7RIZ2"/>
<dbReference type="GO" id="GO:0005509">
    <property type="term" value="F:calcium ion binding"/>
    <property type="evidence" value="ECO:0007669"/>
    <property type="project" value="InterPro"/>
</dbReference>
<feature type="signal peptide" evidence="1">
    <location>
        <begin position="1"/>
        <end position="19"/>
    </location>
</feature>